<evidence type="ECO:0000256" key="16">
    <source>
        <dbReference type="RuleBase" id="RU000485"/>
    </source>
</evidence>
<feature type="binding site" evidence="15">
    <location>
        <begin position="33"/>
        <end position="35"/>
    </location>
    <ligand>
        <name>NADP(+)</name>
        <dbReference type="ChEBI" id="CHEBI:58349"/>
    </ligand>
</feature>
<accession>A0A1T2KTY6</accession>
<evidence type="ECO:0000256" key="3">
    <source>
        <dbReference type="ARBA" id="ARBA00008419"/>
    </source>
</evidence>
<feature type="domain" description="6-phosphogluconate dehydrogenase C-terminal" evidence="17">
    <location>
        <begin position="179"/>
        <end position="469"/>
    </location>
</feature>
<dbReference type="InterPro" id="IPR006184">
    <property type="entry name" value="6PGdom_BS"/>
</dbReference>
<dbReference type="GO" id="GO:0050661">
    <property type="term" value="F:NADP binding"/>
    <property type="evidence" value="ECO:0007669"/>
    <property type="project" value="InterPro"/>
</dbReference>
<evidence type="ECO:0000256" key="12">
    <source>
        <dbReference type="PIRNR" id="PIRNR000109"/>
    </source>
</evidence>
<dbReference type="Gene3D" id="1.20.5.320">
    <property type="entry name" value="6-Phosphogluconate Dehydrogenase, domain 3"/>
    <property type="match status" value="1"/>
</dbReference>
<dbReference type="InterPro" id="IPR006114">
    <property type="entry name" value="6PGDH_C"/>
</dbReference>
<dbReference type="SMART" id="SM01350">
    <property type="entry name" value="6PGD"/>
    <property type="match status" value="1"/>
</dbReference>
<dbReference type="RefSeq" id="WP_078487372.1">
    <property type="nucleotide sequence ID" value="NZ_MPRJ01000045.1"/>
</dbReference>
<comment type="catalytic activity">
    <reaction evidence="11 12 16">
        <text>6-phospho-D-gluconate + NADP(+) = D-ribulose 5-phosphate + CO2 + NADPH</text>
        <dbReference type="Rhea" id="RHEA:10116"/>
        <dbReference type="ChEBI" id="CHEBI:16526"/>
        <dbReference type="ChEBI" id="CHEBI:57783"/>
        <dbReference type="ChEBI" id="CHEBI:58121"/>
        <dbReference type="ChEBI" id="CHEBI:58349"/>
        <dbReference type="ChEBI" id="CHEBI:58759"/>
        <dbReference type="EC" id="1.1.1.44"/>
    </reaction>
</comment>
<sequence length="482" mass="53008">MPNADIGLIGLAVMGQNLVLNMNDHGYRVAVYNRSREKTDAFLDGPARDTRVIDTSALEELVSCLHPPRKIMLMVRAGNAVDSVIAQLLPLLDQGDIIIDGGNSRFTDTERRMSELSQQGIRYLGCGISGGEEGARHGPSVMPGGDRTAWPEVQPILQAIAAKVDGEPCCQWVGEGGAGHYVKMVHNGIEYGDMQLISEAYHLMKSGLGMEADEMQEVLSEWNKGALDSYLVEITAVILGTRDSDGEPLLEKILDSAGQKGTGKWTGISALELGIPLTLIGEAVFARCLSALKDQRMRAEEMLGRPQVRFDGDRQQTISDLQDALYASKIISYAQGYMLMQEAAKEYGWNLSYGDIALMWRGGCIIRSRFLGNIKEAFDAAPDLENLLLDDFFSRAVQQADNGWRRTAVLGIELGIPLPAFTSALSFFDGYRSGRLPANMLQAQRDYFGAHTYERIDRPRGEHFHTDWTGESGDTASTKYDV</sequence>
<dbReference type="InterPro" id="IPR006115">
    <property type="entry name" value="6PGDH_NADP-bd"/>
</dbReference>
<feature type="binding site" description="in other chain" evidence="14">
    <location>
        <position position="191"/>
    </location>
    <ligand>
        <name>substrate</name>
        <note>ligand shared between dimeric partners</note>
    </ligand>
</feature>
<feature type="active site" description="Proton acceptor" evidence="13">
    <location>
        <position position="183"/>
    </location>
</feature>
<keyword evidence="10 12" id="KW-0570">Pentose shunt</keyword>
<dbReference type="NCBIfam" id="TIGR00873">
    <property type="entry name" value="gnd"/>
    <property type="match status" value="1"/>
</dbReference>
<dbReference type="InterPro" id="IPR006183">
    <property type="entry name" value="Pgluconate_DH"/>
</dbReference>
<dbReference type="NCBIfam" id="NF006765">
    <property type="entry name" value="PRK09287.1"/>
    <property type="match status" value="1"/>
</dbReference>
<keyword evidence="7 12" id="KW-0521">NADP</keyword>
<dbReference type="UniPathway" id="UPA00115">
    <property type="reaction ID" value="UER00410"/>
</dbReference>
<dbReference type="EC" id="1.1.1.44" evidence="5 12"/>
<comment type="pathway">
    <text evidence="2 12 16">Carbohydrate degradation; pentose phosphate pathway; D-ribulose 5-phosphate from D-glucose 6-phosphate (oxidative stage): step 3/3.</text>
</comment>
<dbReference type="EMBL" id="MPRJ01000045">
    <property type="protein sequence ID" value="OOZ36315.1"/>
    <property type="molecule type" value="Genomic_DNA"/>
</dbReference>
<dbReference type="Proteomes" id="UP000190896">
    <property type="component" value="Unassembled WGS sequence"/>
</dbReference>
<gene>
    <name evidence="18" type="ORF">BOW51_07830</name>
</gene>
<dbReference type="Gene3D" id="1.10.1040.10">
    <property type="entry name" value="N-(1-d-carboxylethyl)-l-norvaline Dehydrogenase, domain 2"/>
    <property type="match status" value="1"/>
</dbReference>
<name>A0A1T2KTY6_9GAMM</name>
<keyword evidence="9 16" id="KW-0311">Gluconate utilization</keyword>
<dbReference type="FunFam" id="1.20.5.320:FF:000002">
    <property type="entry name" value="6-phosphogluconate dehydrogenase, decarboxylating"/>
    <property type="match status" value="1"/>
</dbReference>
<dbReference type="GO" id="GO:0006098">
    <property type="term" value="P:pentose-phosphate shunt"/>
    <property type="evidence" value="ECO:0007669"/>
    <property type="project" value="UniProtKB-UniPathway"/>
</dbReference>
<evidence type="ECO:0000256" key="4">
    <source>
        <dbReference type="ARBA" id="ARBA00011738"/>
    </source>
</evidence>
<feature type="binding site" description="in other chain" evidence="14">
    <location>
        <position position="103"/>
    </location>
    <ligand>
        <name>substrate</name>
        <note>ligand shared between dimeric partners</note>
    </ligand>
</feature>
<feature type="binding site" description="in other chain" evidence="14">
    <location>
        <position position="287"/>
    </location>
    <ligand>
        <name>substrate</name>
        <note>ligand shared between dimeric partners</note>
    </ligand>
</feature>
<evidence type="ECO:0000256" key="2">
    <source>
        <dbReference type="ARBA" id="ARBA00004874"/>
    </source>
</evidence>
<dbReference type="Gene3D" id="3.40.50.720">
    <property type="entry name" value="NAD(P)-binding Rossmann-like Domain"/>
    <property type="match status" value="1"/>
</dbReference>
<feature type="binding site" description="in other chain" evidence="14">
    <location>
        <begin position="186"/>
        <end position="187"/>
    </location>
    <ligand>
        <name>substrate</name>
        <note>ligand shared between dimeric partners</note>
    </ligand>
</feature>
<dbReference type="FunFam" id="1.10.1040.10:FF:000002">
    <property type="entry name" value="6-phosphogluconate dehydrogenase, decarboxylating"/>
    <property type="match status" value="1"/>
</dbReference>
<evidence type="ECO:0000256" key="8">
    <source>
        <dbReference type="ARBA" id="ARBA00023002"/>
    </source>
</evidence>
<evidence type="ECO:0000256" key="13">
    <source>
        <dbReference type="PIRSR" id="PIRSR000109-1"/>
    </source>
</evidence>
<evidence type="ECO:0000256" key="9">
    <source>
        <dbReference type="ARBA" id="ARBA00023064"/>
    </source>
</evidence>
<dbReference type="PRINTS" id="PR00076">
    <property type="entry name" value="6PGDHDRGNASE"/>
</dbReference>
<organism evidence="18 19">
    <name type="scientific">Solemya velesiana gill symbiont</name>
    <dbReference type="NCBI Taxonomy" id="1918948"/>
    <lineage>
        <taxon>Bacteria</taxon>
        <taxon>Pseudomonadati</taxon>
        <taxon>Pseudomonadota</taxon>
        <taxon>Gammaproteobacteria</taxon>
        <taxon>sulfur-oxidizing symbionts</taxon>
    </lineage>
</organism>
<dbReference type="InterPro" id="IPR036291">
    <property type="entry name" value="NAD(P)-bd_dom_sf"/>
</dbReference>
<dbReference type="Pfam" id="PF00393">
    <property type="entry name" value="6PGD"/>
    <property type="match status" value="1"/>
</dbReference>
<dbReference type="Pfam" id="PF03446">
    <property type="entry name" value="NAD_binding_2"/>
    <property type="match status" value="1"/>
</dbReference>
<evidence type="ECO:0000256" key="10">
    <source>
        <dbReference type="ARBA" id="ARBA00023126"/>
    </source>
</evidence>
<evidence type="ECO:0000256" key="14">
    <source>
        <dbReference type="PIRSR" id="PIRSR000109-2"/>
    </source>
</evidence>
<comment type="function">
    <text evidence="1 12">Catalyzes the oxidative decarboxylation of 6-phosphogluconate to ribulose 5-phosphate and CO(2), with concomitant reduction of NADP to NADPH.</text>
</comment>
<evidence type="ECO:0000256" key="15">
    <source>
        <dbReference type="PIRSR" id="PIRSR000109-3"/>
    </source>
</evidence>
<feature type="active site" description="Proton donor" evidence="13">
    <location>
        <position position="190"/>
    </location>
</feature>
<dbReference type="SUPFAM" id="SSF48179">
    <property type="entry name" value="6-phosphogluconate dehydrogenase C-terminal domain-like"/>
    <property type="match status" value="1"/>
</dbReference>
<comment type="similarity">
    <text evidence="3 12 16">Belongs to the 6-phosphogluconate dehydrogenase family.</text>
</comment>
<dbReference type="InterPro" id="IPR013328">
    <property type="entry name" value="6PGD_dom2"/>
</dbReference>
<keyword evidence="8 12" id="KW-0560">Oxidoreductase</keyword>
<dbReference type="PROSITE" id="PS00461">
    <property type="entry name" value="6PGD"/>
    <property type="match status" value="1"/>
</dbReference>
<reference evidence="18 19" key="1">
    <citation type="submission" date="2016-11" db="EMBL/GenBank/DDBJ databases">
        <title>Mixed transmission modes and dynamic genome evolution in an obligate animal-bacterial symbiosis.</title>
        <authorList>
            <person name="Russell S.L."/>
            <person name="Corbett-Detig R.B."/>
            <person name="Cavanaugh C.M."/>
        </authorList>
    </citation>
    <scope>NUCLEOTIDE SEQUENCE [LARGE SCALE GENOMIC DNA]</scope>
    <source>
        <strain evidence="18">Se-Cadez</strain>
    </source>
</reference>
<dbReference type="GO" id="GO:0019521">
    <property type="term" value="P:D-gluconate metabolic process"/>
    <property type="evidence" value="ECO:0007669"/>
    <property type="project" value="UniProtKB-KW"/>
</dbReference>
<feature type="binding site" description="in other chain" evidence="14">
    <location>
        <begin position="129"/>
        <end position="131"/>
    </location>
    <ligand>
        <name>substrate</name>
        <note>ligand shared between dimeric partners</note>
    </ligand>
</feature>
<dbReference type="PANTHER" id="PTHR11811">
    <property type="entry name" value="6-PHOSPHOGLUCONATE DEHYDROGENASE"/>
    <property type="match status" value="1"/>
</dbReference>
<dbReference type="SUPFAM" id="SSF51735">
    <property type="entry name" value="NAD(P)-binding Rossmann-fold domains"/>
    <property type="match status" value="1"/>
</dbReference>
<evidence type="ECO:0000313" key="19">
    <source>
        <dbReference type="Proteomes" id="UP000190896"/>
    </source>
</evidence>
<evidence type="ECO:0000256" key="1">
    <source>
        <dbReference type="ARBA" id="ARBA00002526"/>
    </source>
</evidence>
<protein>
    <recommendedName>
        <fullName evidence="6 12">6-phosphogluconate dehydrogenase, decarboxylating</fullName>
        <ecNumber evidence="5 12">1.1.1.44</ecNumber>
    </recommendedName>
</protein>
<proteinExistence type="inferred from homology"/>
<dbReference type="PIRSF" id="PIRSF000109">
    <property type="entry name" value="6PGD"/>
    <property type="match status" value="1"/>
</dbReference>
<dbReference type="OrthoDB" id="9804542at2"/>
<feature type="binding site" evidence="14">
    <location>
        <position position="445"/>
    </location>
    <ligand>
        <name>substrate</name>
        <note>ligand shared between dimeric partners</note>
    </ligand>
</feature>
<feature type="binding site" evidence="15">
    <location>
        <begin position="75"/>
        <end position="77"/>
    </location>
    <ligand>
        <name>NADP(+)</name>
        <dbReference type="ChEBI" id="CHEBI:58349"/>
    </ligand>
</feature>
<keyword evidence="19" id="KW-1185">Reference proteome</keyword>
<evidence type="ECO:0000256" key="5">
    <source>
        <dbReference type="ARBA" id="ARBA00013011"/>
    </source>
</evidence>
<evidence type="ECO:0000313" key="18">
    <source>
        <dbReference type="EMBL" id="OOZ36315.1"/>
    </source>
</evidence>
<evidence type="ECO:0000256" key="7">
    <source>
        <dbReference type="ARBA" id="ARBA00022857"/>
    </source>
</evidence>
<dbReference type="InterPro" id="IPR008927">
    <property type="entry name" value="6-PGluconate_DH-like_C_sf"/>
</dbReference>
<dbReference type="FunFam" id="3.40.50.720:FF:000007">
    <property type="entry name" value="6-phosphogluconate dehydrogenase, decarboxylating"/>
    <property type="match status" value="1"/>
</dbReference>
<comment type="subunit">
    <text evidence="4 12">Homodimer.</text>
</comment>
<feature type="binding site" evidence="15">
    <location>
        <begin position="10"/>
        <end position="15"/>
    </location>
    <ligand>
        <name>NADP(+)</name>
        <dbReference type="ChEBI" id="CHEBI:58349"/>
    </ligand>
</feature>
<feature type="binding site" evidence="14">
    <location>
        <position position="451"/>
    </location>
    <ligand>
        <name>substrate</name>
        <note>ligand shared between dimeric partners</note>
    </ligand>
</feature>
<evidence type="ECO:0000256" key="11">
    <source>
        <dbReference type="ARBA" id="ARBA00048640"/>
    </source>
</evidence>
<feature type="binding site" description="in other chain" evidence="14">
    <location>
        <position position="260"/>
    </location>
    <ligand>
        <name>substrate</name>
        <note>ligand shared between dimeric partners</note>
    </ligand>
</feature>
<evidence type="ECO:0000259" key="17">
    <source>
        <dbReference type="SMART" id="SM01350"/>
    </source>
</evidence>
<comment type="caution">
    <text evidence="18">The sequence shown here is derived from an EMBL/GenBank/DDBJ whole genome shotgun (WGS) entry which is preliminary data.</text>
</comment>
<evidence type="ECO:0000256" key="6">
    <source>
        <dbReference type="ARBA" id="ARBA00018193"/>
    </source>
</evidence>
<dbReference type="AlphaFoldDB" id="A0A1T2KTY6"/>
<dbReference type="GO" id="GO:0004616">
    <property type="term" value="F:phosphogluconate dehydrogenase (decarboxylating) activity"/>
    <property type="evidence" value="ECO:0007669"/>
    <property type="project" value="UniProtKB-EC"/>
</dbReference>
<feature type="binding site" evidence="15">
    <location>
        <position position="103"/>
    </location>
    <ligand>
        <name>NADP(+)</name>
        <dbReference type="ChEBI" id="CHEBI:58349"/>
    </ligand>
</feature>
<dbReference type="InterPro" id="IPR006113">
    <property type="entry name" value="6PGDH_Gnd/GntZ"/>
</dbReference>